<feature type="transmembrane region" description="Helical" evidence="5">
    <location>
        <begin position="7"/>
        <end position="30"/>
    </location>
</feature>
<dbReference type="PANTHER" id="PTHR37451">
    <property type="entry name" value="MARVEL DOMAIN"/>
    <property type="match status" value="1"/>
</dbReference>
<keyword evidence="2 5" id="KW-0812">Transmembrane</keyword>
<comment type="caution">
    <text evidence="7">The sequence shown here is derived from an EMBL/GenBank/DDBJ whole genome shotgun (WGS) entry which is preliminary data.</text>
</comment>
<evidence type="ECO:0000256" key="2">
    <source>
        <dbReference type="ARBA" id="ARBA00022692"/>
    </source>
</evidence>
<accession>A0AAN6XX00</accession>
<sequence>MAGYMLIIHIVAAVVTGFELAVGAYLVSLFQGYGEASLTPPSTGFLVFNAVWSLLVLAYIWLSPRCRIVPRFYHELVALGLEWLTMLFWFGGSVALAAFLKPIPECTYYIQCHLWRTATAFGFINWLVFLAIAILDTMGFKRGRFTTTGATGSHTTA</sequence>
<dbReference type="PANTHER" id="PTHR37451:SF1">
    <property type="entry name" value="MARVEL DOMAIN-CONTAINING PROTEIN"/>
    <property type="match status" value="1"/>
</dbReference>
<reference evidence="7" key="2">
    <citation type="submission" date="2023-05" db="EMBL/GenBank/DDBJ databases">
        <authorList>
            <consortium name="Lawrence Berkeley National Laboratory"/>
            <person name="Steindorff A."/>
            <person name="Hensen N."/>
            <person name="Bonometti L."/>
            <person name="Westerberg I."/>
            <person name="Brannstrom I.O."/>
            <person name="Guillou S."/>
            <person name="Cros-Aarteil S."/>
            <person name="Calhoun S."/>
            <person name="Haridas S."/>
            <person name="Kuo A."/>
            <person name="Mondo S."/>
            <person name="Pangilinan J."/>
            <person name="Riley R."/>
            <person name="Labutti K."/>
            <person name="Andreopoulos B."/>
            <person name="Lipzen A."/>
            <person name="Chen C."/>
            <person name="Yanf M."/>
            <person name="Daum C."/>
            <person name="Ng V."/>
            <person name="Clum A."/>
            <person name="Ohm R."/>
            <person name="Martin F."/>
            <person name="Silar P."/>
            <person name="Natvig D."/>
            <person name="Lalanne C."/>
            <person name="Gautier V."/>
            <person name="Ament-Velasquez S.L."/>
            <person name="Kruys A."/>
            <person name="Hutchinson M.I."/>
            <person name="Powell A.J."/>
            <person name="Barry K."/>
            <person name="Miller A.N."/>
            <person name="Grigoriev I.V."/>
            <person name="Debuchy R."/>
            <person name="Gladieux P."/>
            <person name="Thoren M.H."/>
            <person name="Johannesson H."/>
        </authorList>
    </citation>
    <scope>NUCLEOTIDE SEQUENCE</scope>
    <source>
        <strain evidence="7">PSN293</strain>
    </source>
</reference>
<dbReference type="Pfam" id="PF01284">
    <property type="entry name" value="MARVEL"/>
    <property type="match status" value="1"/>
</dbReference>
<feature type="transmembrane region" description="Helical" evidence="5">
    <location>
        <begin position="83"/>
        <end position="103"/>
    </location>
</feature>
<dbReference type="AlphaFoldDB" id="A0AAN6XX00"/>
<keyword evidence="4 5" id="KW-0472">Membrane</keyword>
<evidence type="ECO:0000256" key="5">
    <source>
        <dbReference type="SAM" id="Phobius"/>
    </source>
</evidence>
<evidence type="ECO:0000256" key="4">
    <source>
        <dbReference type="ARBA" id="ARBA00023136"/>
    </source>
</evidence>
<feature type="domain" description="MARVEL" evidence="6">
    <location>
        <begin position="13"/>
        <end position="135"/>
    </location>
</feature>
<dbReference type="EMBL" id="MU858256">
    <property type="protein sequence ID" value="KAK4208136.1"/>
    <property type="molecule type" value="Genomic_DNA"/>
</dbReference>
<comment type="subcellular location">
    <subcellularLocation>
        <location evidence="1">Membrane</location>
        <topology evidence="1">Multi-pass membrane protein</topology>
    </subcellularLocation>
</comment>
<dbReference type="Proteomes" id="UP001301769">
    <property type="component" value="Unassembled WGS sequence"/>
</dbReference>
<reference evidence="7" key="1">
    <citation type="journal article" date="2023" name="Mol. Phylogenet. Evol.">
        <title>Genome-scale phylogeny and comparative genomics of the fungal order Sordariales.</title>
        <authorList>
            <person name="Hensen N."/>
            <person name="Bonometti L."/>
            <person name="Westerberg I."/>
            <person name="Brannstrom I.O."/>
            <person name="Guillou S."/>
            <person name="Cros-Aarteil S."/>
            <person name="Calhoun S."/>
            <person name="Haridas S."/>
            <person name="Kuo A."/>
            <person name="Mondo S."/>
            <person name="Pangilinan J."/>
            <person name="Riley R."/>
            <person name="LaButti K."/>
            <person name="Andreopoulos B."/>
            <person name="Lipzen A."/>
            <person name="Chen C."/>
            <person name="Yan M."/>
            <person name="Daum C."/>
            <person name="Ng V."/>
            <person name="Clum A."/>
            <person name="Steindorff A."/>
            <person name="Ohm R.A."/>
            <person name="Martin F."/>
            <person name="Silar P."/>
            <person name="Natvig D.O."/>
            <person name="Lalanne C."/>
            <person name="Gautier V."/>
            <person name="Ament-Velasquez S.L."/>
            <person name="Kruys A."/>
            <person name="Hutchinson M.I."/>
            <person name="Powell A.J."/>
            <person name="Barry K."/>
            <person name="Miller A.N."/>
            <person name="Grigoriev I.V."/>
            <person name="Debuchy R."/>
            <person name="Gladieux P."/>
            <person name="Hiltunen Thoren M."/>
            <person name="Johannesson H."/>
        </authorList>
    </citation>
    <scope>NUCLEOTIDE SEQUENCE</scope>
    <source>
        <strain evidence="7">PSN293</strain>
    </source>
</reference>
<name>A0AAN6XX00_9PEZI</name>
<keyword evidence="3 5" id="KW-1133">Transmembrane helix</keyword>
<keyword evidence="8" id="KW-1185">Reference proteome</keyword>
<evidence type="ECO:0000313" key="8">
    <source>
        <dbReference type="Proteomes" id="UP001301769"/>
    </source>
</evidence>
<evidence type="ECO:0000313" key="7">
    <source>
        <dbReference type="EMBL" id="KAK4208136.1"/>
    </source>
</evidence>
<evidence type="ECO:0000259" key="6">
    <source>
        <dbReference type="Pfam" id="PF01284"/>
    </source>
</evidence>
<protein>
    <recommendedName>
        <fullName evidence="6">MARVEL domain-containing protein</fullName>
    </recommendedName>
</protein>
<dbReference type="InterPro" id="IPR008253">
    <property type="entry name" value="Marvel"/>
</dbReference>
<organism evidence="7 8">
    <name type="scientific">Rhypophila decipiens</name>
    <dbReference type="NCBI Taxonomy" id="261697"/>
    <lineage>
        <taxon>Eukaryota</taxon>
        <taxon>Fungi</taxon>
        <taxon>Dikarya</taxon>
        <taxon>Ascomycota</taxon>
        <taxon>Pezizomycotina</taxon>
        <taxon>Sordariomycetes</taxon>
        <taxon>Sordariomycetidae</taxon>
        <taxon>Sordariales</taxon>
        <taxon>Naviculisporaceae</taxon>
        <taxon>Rhypophila</taxon>
    </lineage>
</organism>
<dbReference type="GO" id="GO:0016020">
    <property type="term" value="C:membrane"/>
    <property type="evidence" value="ECO:0007669"/>
    <property type="project" value="UniProtKB-SubCell"/>
</dbReference>
<evidence type="ECO:0000256" key="3">
    <source>
        <dbReference type="ARBA" id="ARBA00022989"/>
    </source>
</evidence>
<gene>
    <name evidence="7" type="ORF">QBC37DRAFT_326188</name>
</gene>
<feature type="transmembrane region" description="Helical" evidence="5">
    <location>
        <begin position="42"/>
        <end position="62"/>
    </location>
</feature>
<proteinExistence type="predicted"/>
<evidence type="ECO:0000256" key="1">
    <source>
        <dbReference type="ARBA" id="ARBA00004141"/>
    </source>
</evidence>
<feature type="transmembrane region" description="Helical" evidence="5">
    <location>
        <begin position="115"/>
        <end position="135"/>
    </location>
</feature>